<gene>
    <name evidence="11" type="ORF">PLEPLA_LOCUS25438</name>
</gene>
<proteinExistence type="predicted"/>
<dbReference type="GO" id="GO:0005886">
    <property type="term" value="C:plasma membrane"/>
    <property type="evidence" value="ECO:0007669"/>
    <property type="project" value="UniProtKB-SubCell"/>
</dbReference>
<dbReference type="InterPro" id="IPR000082">
    <property type="entry name" value="SEA_dom"/>
</dbReference>
<dbReference type="SUPFAM" id="SSF48726">
    <property type="entry name" value="Immunoglobulin"/>
    <property type="match status" value="1"/>
</dbReference>
<organism evidence="11 12">
    <name type="scientific">Pleuronectes platessa</name>
    <name type="common">European plaice</name>
    <dbReference type="NCBI Taxonomy" id="8262"/>
    <lineage>
        <taxon>Eukaryota</taxon>
        <taxon>Metazoa</taxon>
        <taxon>Chordata</taxon>
        <taxon>Craniata</taxon>
        <taxon>Vertebrata</taxon>
        <taxon>Euteleostomi</taxon>
        <taxon>Actinopterygii</taxon>
        <taxon>Neopterygii</taxon>
        <taxon>Teleostei</taxon>
        <taxon>Neoteleostei</taxon>
        <taxon>Acanthomorphata</taxon>
        <taxon>Carangaria</taxon>
        <taxon>Pleuronectiformes</taxon>
        <taxon>Pleuronectoidei</taxon>
        <taxon>Pleuronectidae</taxon>
        <taxon>Pleuronectes</taxon>
    </lineage>
</organism>
<dbReference type="PROSITE" id="PS50024">
    <property type="entry name" value="SEA"/>
    <property type="match status" value="1"/>
</dbReference>
<evidence type="ECO:0000256" key="5">
    <source>
        <dbReference type="ARBA" id="ARBA00022989"/>
    </source>
</evidence>
<evidence type="ECO:0000256" key="1">
    <source>
        <dbReference type="ARBA" id="ARBA00004651"/>
    </source>
</evidence>
<evidence type="ECO:0000256" key="3">
    <source>
        <dbReference type="ARBA" id="ARBA00022692"/>
    </source>
</evidence>
<dbReference type="Pfam" id="PF07679">
    <property type="entry name" value="I-set"/>
    <property type="match status" value="1"/>
</dbReference>
<evidence type="ECO:0000256" key="6">
    <source>
        <dbReference type="ARBA" id="ARBA00023136"/>
    </source>
</evidence>
<evidence type="ECO:0000313" key="11">
    <source>
        <dbReference type="EMBL" id="CAB1437460.1"/>
    </source>
</evidence>
<dbReference type="PANTHER" id="PTHR45813:SF4">
    <property type="entry name" value="ADHESION G PROTEIN-COUPLED RECEPTOR F5"/>
    <property type="match status" value="1"/>
</dbReference>
<feature type="transmembrane region" description="Helical" evidence="8">
    <location>
        <begin position="1341"/>
        <end position="1364"/>
    </location>
</feature>
<dbReference type="Pfam" id="PF16489">
    <property type="entry name" value="GAIN"/>
    <property type="match status" value="1"/>
</dbReference>
<dbReference type="PROSITE" id="PS50835">
    <property type="entry name" value="IG_LIKE"/>
    <property type="match status" value="1"/>
</dbReference>
<dbReference type="InterPro" id="IPR036179">
    <property type="entry name" value="Ig-like_dom_sf"/>
</dbReference>
<dbReference type="Pfam" id="PF00002">
    <property type="entry name" value="7tm_2"/>
    <property type="match status" value="1"/>
</dbReference>
<keyword evidence="6 8" id="KW-0472">Membrane</keyword>
<dbReference type="InterPro" id="IPR032471">
    <property type="entry name" value="AGRL2-4_GAIN_subdom_A"/>
</dbReference>
<feature type="domain" description="Ig-like" evidence="10">
    <location>
        <begin position="755"/>
        <end position="851"/>
    </location>
</feature>
<comment type="subcellular location">
    <subcellularLocation>
        <location evidence="1">Cell membrane</location>
        <topology evidence="1">Multi-pass membrane protein</topology>
    </subcellularLocation>
</comment>
<dbReference type="InterPro" id="IPR000832">
    <property type="entry name" value="GPCR_2_secretin-like"/>
</dbReference>
<keyword evidence="3 8" id="KW-0812">Transmembrane</keyword>
<dbReference type="InterPro" id="IPR013783">
    <property type="entry name" value="Ig-like_fold"/>
</dbReference>
<feature type="transmembrane region" description="Helical" evidence="8">
    <location>
        <begin position="1267"/>
        <end position="1290"/>
    </location>
</feature>
<reference evidence="11" key="1">
    <citation type="submission" date="2020-03" db="EMBL/GenBank/DDBJ databases">
        <authorList>
            <person name="Weist P."/>
        </authorList>
    </citation>
    <scope>NUCLEOTIDE SEQUENCE</scope>
</reference>
<feature type="compositionally biased region" description="Low complexity" evidence="7">
    <location>
        <begin position="1378"/>
        <end position="1390"/>
    </location>
</feature>
<evidence type="ECO:0000256" key="4">
    <source>
        <dbReference type="ARBA" id="ARBA00022729"/>
    </source>
</evidence>
<keyword evidence="5 8" id="KW-1133">Transmembrane helix</keyword>
<dbReference type="Gene3D" id="2.60.40.10">
    <property type="entry name" value="Immunoglobulins"/>
    <property type="match status" value="1"/>
</dbReference>
<feature type="domain" description="SEA" evidence="9">
    <location>
        <begin position="660"/>
        <end position="775"/>
    </location>
</feature>
<evidence type="ECO:0000259" key="10">
    <source>
        <dbReference type="PROSITE" id="PS50835"/>
    </source>
</evidence>
<dbReference type="GO" id="GO:0007189">
    <property type="term" value="P:adenylate cyclase-activating G protein-coupled receptor signaling pathway"/>
    <property type="evidence" value="ECO:0007669"/>
    <property type="project" value="TreeGrafter"/>
</dbReference>
<evidence type="ECO:0000313" key="12">
    <source>
        <dbReference type="Proteomes" id="UP001153269"/>
    </source>
</evidence>
<dbReference type="InterPro" id="IPR007110">
    <property type="entry name" value="Ig-like_dom"/>
</dbReference>
<protein>
    <recommendedName>
        <fullName evidence="13">Adhesion G protein-coupled receptor F5-like</fullName>
    </recommendedName>
</protein>
<keyword evidence="4" id="KW-0732">Signal</keyword>
<feature type="transmembrane region" description="Helical" evidence="8">
    <location>
        <begin position="1311"/>
        <end position="1329"/>
    </location>
</feature>
<keyword evidence="2" id="KW-1003">Cell membrane</keyword>
<sequence>MSGYAVPTGQWKYSIDVVVNVSDAQTFELIRSSLNATDLPIRIDNQTEISDISITTVCSSTDSGFQCRCEEQFAWPYSTCVTYGACERTWSSICKCINAIPPGNQYCQPISALLTQVEYDVEVELNVTDVATVDYLRSLLNNNSFLFDLGPIVNVTNIDINTVCYLNGSTFQCRCEDQFVWSSTDCATYRACDEITNDTCSCINSIPSNGQYCQPKTAPPVVYTYLISVELNIADVGLINPLRTILSNISYPISINHMQISDVIISTVCSLSSSGYQCRCEDQYRWSCDQCFMYGSCDHITSNTCGCINAIPADGQHCQPVDIYNFTICSVTTTTLSPTTSPVLYEYIITIELNTTDVTVIDRLRNISYPVSISNNTQVSGTNISTVCSLSSSGYQCRCEDQYRWSCDQCFMYGSCDNITSNTCGCIKAIPADGQHCQPQTDDLICPSTTPPVVTTTTAATTRNTTAFLTPTTTAITDSTSATTHVNTTTVRSTTVVTNSIPIATTNMTTTTAATPTVTNSTPVATTVMNTTTTATPVPITTTTVATTRNTTAFLTPTTTAITATNATSQNTTITSTTTDLSPTTIITNTSNTATTNVPTMTTTAATTTTTTAATTTTTPRTTVTTISTTATITTTIATTDTTPTTGASTSAPTTTNNQTETVFKIEMSMRLDKDYTSELSDTSSNVYKDLKSKIDEVILEDYGGIPGYRGGFVTEFSKGSIITKYVLQTTQVDFDQIFVENQNFRKAINNSIAPVIGAVSAFYQSSTSINLPNLTYTGASLSLKCEPSESVIVGLILSSRWTFNGREIKDGGRFKITISNSMSMLEVNNVIPADSGNYSCTLSKTDLEFQQKGIVMESKIKEAPVVRLKSKFHVKCVPGQIQPFKCCVQRPYTIKWFQGKDQLTSVSVTGEDANCIRHDYKLGSCRDPVILTCRVDNPSSYEMTSTMMIFKENSKCNDAQYGDGRVGDRTSIECDIGQVGRRLAECQETGKWKLVEDTCIVIEINELLIESQTLDEEGVPDFVGNLSKAVQKERQDIENSTATISAIVDILNTVANVSTAVDETSMQHILETVDVIIGEESRESWVILNANDTRNSSSKLLGSLESLSSYLDGEFSVRTPRILLNRTTFDDSFMADLNSSIVLNITKNSMSNVYITTILLSTLYIVMPTRNSTFDVSPFNTTSNETASDNAINAAVLLVKINAKVQNVILRYDKLNSSLTMNPQCVFWNFTLFDNIGAWDDEGSPGNGYIRKSEACWLNWFETKALLAMVIPALTIVFINILIVIVVLYKMLKRGVGDAAQSDEKHTLVVITRCLVILTPLFGLTWGLGVGTMVSSTNKAIHIAFAFFNSLQGFFILLFGVLLDSKTRSLLGRKSPRTSTGSNSTRSTGAGISSLSGNNFIGRLLGRRNVYHVSQATNTNSSGATESFSNI</sequence>
<dbReference type="EMBL" id="CADEAL010002027">
    <property type="protein sequence ID" value="CAB1437460.1"/>
    <property type="molecule type" value="Genomic_DNA"/>
</dbReference>
<comment type="caution">
    <text evidence="11">The sequence shown here is derived from an EMBL/GenBank/DDBJ whole genome shotgun (WGS) entry which is preliminary data.</text>
</comment>
<dbReference type="PRINTS" id="PR01695">
    <property type="entry name" value="IGHEPTARCPTR"/>
</dbReference>
<evidence type="ECO:0000259" key="9">
    <source>
        <dbReference type="PROSITE" id="PS50024"/>
    </source>
</evidence>
<dbReference type="PANTHER" id="PTHR45813">
    <property type="entry name" value="IG-LIKE DOMAIN-CONTAINING PROTEIN"/>
    <property type="match status" value="1"/>
</dbReference>
<dbReference type="InterPro" id="IPR051587">
    <property type="entry name" value="Adhesion_GPCR"/>
</dbReference>
<dbReference type="InterPro" id="IPR008078">
    <property type="entry name" value="GPCR_2_Ig-hepta-like_rcpt"/>
</dbReference>
<dbReference type="InterPro" id="IPR013098">
    <property type="entry name" value="Ig_I-set"/>
</dbReference>
<accession>A0A9N7UW59</accession>
<feature type="region of interest" description="Disordered" evidence="7">
    <location>
        <begin position="1373"/>
        <end position="1392"/>
    </location>
</feature>
<dbReference type="InterPro" id="IPR057400">
    <property type="entry name" value="ADGRF3/5_N"/>
</dbReference>
<dbReference type="GO" id="GO:0004930">
    <property type="term" value="F:G protein-coupled receptor activity"/>
    <property type="evidence" value="ECO:0007669"/>
    <property type="project" value="InterPro"/>
</dbReference>
<evidence type="ECO:0000256" key="8">
    <source>
        <dbReference type="SAM" id="Phobius"/>
    </source>
</evidence>
<evidence type="ECO:0000256" key="7">
    <source>
        <dbReference type="SAM" id="MobiDB-lite"/>
    </source>
</evidence>
<keyword evidence="12" id="KW-1185">Reference proteome</keyword>
<dbReference type="Gene3D" id="1.20.1070.10">
    <property type="entry name" value="Rhodopsin 7-helix transmembrane proteins"/>
    <property type="match status" value="1"/>
</dbReference>
<dbReference type="Proteomes" id="UP001153269">
    <property type="component" value="Unassembled WGS sequence"/>
</dbReference>
<evidence type="ECO:0008006" key="13">
    <source>
        <dbReference type="Google" id="ProtNLM"/>
    </source>
</evidence>
<name>A0A9N7UW59_PLEPL</name>
<dbReference type="Pfam" id="PF25387">
    <property type="entry name" value="ADGRF3_N"/>
    <property type="match status" value="4"/>
</dbReference>
<evidence type="ECO:0000256" key="2">
    <source>
        <dbReference type="ARBA" id="ARBA00022475"/>
    </source>
</evidence>